<name>A0A937X7N6_UNCEI</name>
<keyword evidence="1" id="KW-1133">Transmembrane helix</keyword>
<organism evidence="2 3">
    <name type="scientific">Eiseniibacteriota bacterium</name>
    <dbReference type="NCBI Taxonomy" id="2212470"/>
    <lineage>
        <taxon>Bacteria</taxon>
        <taxon>Candidatus Eiseniibacteriota</taxon>
    </lineage>
</organism>
<evidence type="ECO:0000313" key="3">
    <source>
        <dbReference type="Proteomes" id="UP000748308"/>
    </source>
</evidence>
<keyword evidence="1" id="KW-0472">Membrane</keyword>
<keyword evidence="1" id="KW-0812">Transmembrane</keyword>
<sequence length="299" mass="32141">MWEIASVLNAACGALLAPLRPLHPLAALAAVAVPAGVLMLLLFGRASNQRAIHAAKSRLKAHIAEIWLFRDDLLQMLLATLRVLAHTGRYFAHSLRPLLFILPPMLLLLVGLGVRYEHRPFLPGERAILAAKVKDPAWLEEGRVRLAGAEGCAVISPALRIPGRLQEGEGRSPGGRSLEPPGEVNWLIEARAPGRHELVLETPAGEVAKRVIVARDAGDAGKALPPQAPGRGAAFSGRFLQFPGEPPLPSDSGLQWIDVVGWPKRELTFLGLGVHWLVVFFVVSLAAALAVKDLFGVEV</sequence>
<comment type="caution">
    <text evidence="2">The sequence shown here is derived from an EMBL/GenBank/DDBJ whole genome shotgun (WGS) entry which is preliminary data.</text>
</comment>
<dbReference type="EMBL" id="VGIY01000032">
    <property type="protein sequence ID" value="MBM3316690.1"/>
    <property type="molecule type" value="Genomic_DNA"/>
</dbReference>
<dbReference type="AlphaFoldDB" id="A0A937X7N6"/>
<protein>
    <submittedName>
        <fullName evidence="2">Uncharacterized protein</fullName>
    </submittedName>
</protein>
<gene>
    <name evidence="2" type="ORF">FJY75_02450</name>
</gene>
<feature type="transmembrane region" description="Helical" evidence="1">
    <location>
        <begin position="269"/>
        <end position="291"/>
    </location>
</feature>
<proteinExistence type="predicted"/>
<evidence type="ECO:0000313" key="2">
    <source>
        <dbReference type="EMBL" id="MBM3316690.1"/>
    </source>
</evidence>
<evidence type="ECO:0000256" key="1">
    <source>
        <dbReference type="SAM" id="Phobius"/>
    </source>
</evidence>
<dbReference type="Proteomes" id="UP000748308">
    <property type="component" value="Unassembled WGS sequence"/>
</dbReference>
<reference evidence="2" key="1">
    <citation type="submission" date="2019-03" db="EMBL/GenBank/DDBJ databases">
        <title>Lake Tanganyika Metagenome-Assembled Genomes (MAGs).</title>
        <authorList>
            <person name="Tran P."/>
        </authorList>
    </citation>
    <scope>NUCLEOTIDE SEQUENCE</scope>
    <source>
        <strain evidence="2">M_DeepCast_400m_m2_100</strain>
    </source>
</reference>
<accession>A0A937X7N6</accession>
<feature type="transmembrane region" description="Helical" evidence="1">
    <location>
        <begin position="25"/>
        <end position="46"/>
    </location>
</feature>